<accession>A0A251S699</accession>
<dbReference type="InParanoid" id="A0A251S699"/>
<sequence length="54" mass="6488">MYKDATKGNFVIYSFLSEYVLERERRCMLCLFSSPTFNVMCTLYYANFLFILCM</sequence>
<dbReference type="AlphaFoldDB" id="A0A251S699"/>
<reference evidence="2 4" key="1">
    <citation type="journal article" date="2017" name="Nature">
        <title>The sunflower genome provides insights into oil metabolism, flowering and Asterid evolution.</title>
        <authorList>
            <person name="Badouin H."/>
            <person name="Gouzy J."/>
            <person name="Grassa C.J."/>
            <person name="Murat F."/>
            <person name="Staton S.E."/>
            <person name="Cottret L."/>
            <person name="Lelandais-Briere C."/>
            <person name="Owens G.L."/>
            <person name="Carrere S."/>
            <person name="Mayjonade B."/>
            <person name="Legrand L."/>
            <person name="Gill N."/>
            <person name="Kane N.C."/>
            <person name="Bowers J.E."/>
            <person name="Hubner S."/>
            <person name="Bellec A."/>
            <person name="Berard A."/>
            <person name="Berges H."/>
            <person name="Blanchet N."/>
            <person name="Boniface M.C."/>
            <person name="Brunel D."/>
            <person name="Catrice O."/>
            <person name="Chaidir N."/>
            <person name="Claudel C."/>
            <person name="Donnadieu C."/>
            <person name="Faraut T."/>
            <person name="Fievet G."/>
            <person name="Helmstetter N."/>
            <person name="King M."/>
            <person name="Knapp S.J."/>
            <person name="Lai Z."/>
            <person name="Le Paslier M.C."/>
            <person name="Lippi Y."/>
            <person name="Lorenzon L."/>
            <person name="Mandel J.R."/>
            <person name="Marage G."/>
            <person name="Marchand G."/>
            <person name="Marquand E."/>
            <person name="Bret-Mestries E."/>
            <person name="Morien E."/>
            <person name="Nambeesan S."/>
            <person name="Nguyen T."/>
            <person name="Pegot-Espagnet P."/>
            <person name="Pouilly N."/>
            <person name="Raftis F."/>
            <person name="Sallet E."/>
            <person name="Schiex T."/>
            <person name="Thomas J."/>
            <person name="Vandecasteele C."/>
            <person name="Vares D."/>
            <person name="Vear F."/>
            <person name="Vautrin S."/>
            <person name="Crespi M."/>
            <person name="Mangin B."/>
            <person name="Burke J.M."/>
            <person name="Salse J."/>
            <person name="Munos S."/>
            <person name="Vincourt P."/>
            <person name="Rieseberg L.H."/>
            <person name="Langlade N.B."/>
        </authorList>
    </citation>
    <scope>NUCLEOTIDE SEQUENCE [LARGE SCALE GENOMIC DNA]</scope>
    <source>
        <strain evidence="4">cv. SF193</strain>
        <tissue evidence="2">Leaves</tissue>
    </source>
</reference>
<reference evidence="3" key="2">
    <citation type="submission" date="2017-02" db="EMBL/GenBank/DDBJ databases">
        <title>Sunflower complete genome.</title>
        <authorList>
            <person name="Langlade N."/>
            <person name="Munos S."/>
        </authorList>
    </citation>
    <scope>NUCLEOTIDE SEQUENCE [LARGE SCALE GENOMIC DNA]</scope>
    <source>
        <tissue evidence="3">Leaves</tissue>
    </source>
</reference>
<dbReference type="EMBL" id="MNCJ02000330">
    <property type="protein sequence ID" value="KAF5763480.1"/>
    <property type="molecule type" value="Genomic_DNA"/>
</dbReference>
<dbReference type="EMBL" id="CM007904">
    <property type="protein sequence ID" value="OTF94379.1"/>
    <property type="molecule type" value="Genomic_DNA"/>
</dbReference>
<reference evidence="2" key="3">
    <citation type="submission" date="2020-06" db="EMBL/GenBank/DDBJ databases">
        <title>Helianthus annuus Genome sequencing and assembly Release 2.</title>
        <authorList>
            <person name="Gouzy J."/>
            <person name="Langlade N."/>
            <person name="Munos S."/>
        </authorList>
    </citation>
    <scope>NUCLEOTIDE SEQUENCE</scope>
    <source>
        <tissue evidence="2">Leaves</tissue>
    </source>
</reference>
<evidence type="ECO:0000313" key="4">
    <source>
        <dbReference type="Proteomes" id="UP000215914"/>
    </source>
</evidence>
<protein>
    <submittedName>
        <fullName evidence="3">Uncharacterized protein</fullName>
    </submittedName>
</protein>
<feature type="transmembrane region" description="Helical" evidence="1">
    <location>
        <begin position="29"/>
        <end position="52"/>
    </location>
</feature>
<dbReference type="Proteomes" id="UP000215914">
    <property type="component" value="Chromosome 15"/>
</dbReference>
<organism evidence="3 4">
    <name type="scientific">Helianthus annuus</name>
    <name type="common">Common sunflower</name>
    <dbReference type="NCBI Taxonomy" id="4232"/>
    <lineage>
        <taxon>Eukaryota</taxon>
        <taxon>Viridiplantae</taxon>
        <taxon>Streptophyta</taxon>
        <taxon>Embryophyta</taxon>
        <taxon>Tracheophyta</taxon>
        <taxon>Spermatophyta</taxon>
        <taxon>Magnoliopsida</taxon>
        <taxon>eudicotyledons</taxon>
        <taxon>Gunneridae</taxon>
        <taxon>Pentapetalae</taxon>
        <taxon>asterids</taxon>
        <taxon>campanulids</taxon>
        <taxon>Asterales</taxon>
        <taxon>Asteraceae</taxon>
        <taxon>Asteroideae</taxon>
        <taxon>Heliantheae alliance</taxon>
        <taxon>Heliantheae</taxon>
        <taxon>Helianthus</taxon>
    </lineage>
</organism>
<gene>
    <name evidence="3" type="ORF">HannXRQ_Chr15g0471411</name>
    <name evidence="2" type="ORF">HanXRQr2_Chr15g0680671</name>
</gene>
<evidence type="ECO:0000313" key="3">
    <source>
        <dbReference type="EMBL" id="OTF94379.1"/>
    </source>
</evidence>
<evidence type="ECO:0000313" key="2">
    <source>
        <dbReference type="EMBL" id="KAF5763480.1"/>
    </source>
</evidence>
<keyword evidence="1" id="KW-0472">Membrane</keyword>
<dbReference type="Gramene" id="mRNA:HanXRQr2_Chr15g0680671">
    <property type="protein sequence ID" value="CDS:HanXRQr2_Chr15g0680671.1"/>
    <property type="gene ID" value="HanXRQr2_Chr15g0680671"/>
</dbReference>
<evidence type="ECO:0000256" key="1">
    <source>
        <dbReference type="SAM" id="Phobius"/>
    </source>
</evidence>
<keyword evidence="4" id="KW-1185">Reference proteome</keyword>
<keyword evidence="1" id="KW-0812">Transmembrane</keyword>
<keyword evidence="1" id="KW-1133">Transmembrane helix</keyword>
<proteinExistence type="predicted"/>
<name>A0A251S699_HELAN</name>